<dbReference type="EMBL" id="JBBPFD010000008">
    <property type="protein sequence ID" value="KAK7916469.1"/>
    <property type="molecule type" value="Genomic_DNA"/>
</dbReference>
<protein>
    <submittedName>
        <fullName evidence="2">Uncharacterized protein</fullName>
    </submittedName>
</protein>
<feature type="region of interest" description="Disordered" evidence="1">
    <location>
        <begin position="66"/>
        <end position="105"/>
    </location>
</feature>
<proteinExistence type="predicted"/>
<feature type="compositionally biased region" description="Pro residues" evidence="1">
    <location>
        <begin position="36"/>
        <end position="46"/>
    </location>
</feature>
<feature type="region of interest" description="Disordered" evidence="1">
    <location>
        <begin position="1"/>
        <end position="54"/>
    </location>
</feature>
<feature type="compositionally biased region" description="Polar residues" evidence="1">
    <location>
        <begin position="1"/>
        <end position="16"/>
    </location>
</feature>
<evidence type="ECO:0000313" key="3">
    <source>
        <dbReference type="Proteomes" id="UP001460270"/>
    </source>
</evidence>
<reference evidence="3" key="1">
    <citation type="submission" date="2024-04" db="EMBL/GenBank/DDBJ databases">
        <title>Salinicola lusitanus LLJ914,a marine bacterium isolated from the Okinawa Trough.</title>
        <authorList>
            <person name="Li J."/>
        </authorList>
    </citation>
    <scope>NUCLEOTIDE SEQUENCE [LARGE SCALE GENOMIC DNA]</scope>
</reference>
<name>A0AAW0PF56_9GOBI</name>
<evidence type="ECO:0000313" key="2">
    <source>
        <dbReference type="EMBL" id="KAK7916469.1"/>
    </source>
</evidence>
<evidence type="ECO:0000256" key="1">
    <source>
        <dbReference type="SAM" id="MobiDB-lite"/>
    </source>
</evidence>
<comment type="caution">
    <text evidence="2">The sequence shown here is derived from an EMBL/GenBank/DDBJ whole genome shotgun (WGS) entry which is preliminary data.</text>
</comment>
<keyword evidence="3" id="KW-1185">Reference proteome</keyword>
<gene>
    <name evidence="2" type="ORF">WMY93_012230</name>
</gene>
<organism evidence="2 3">
    <name type="scientific">Mugilogobius chulae</name>
    <name type="common">yellowstripe goby</name>
    <dbReference type="NCBI Taxonomy" id="88201"/>
    <lineage>
        <taxon>Eukaryota</taxon>
        <taxon>Metazoa</taxon>
        <taxon>Chordata</taxon>
        <taxon>Craniata</taxon>
        <taxon>Vertebrata</taxon>
        <taxon>Euteleostomi</taxon>
        <taxon>Actinopterygii</taxon>
        <taxon>Neopterygii</taxon>
        <taxon>Teleostei</taxon>
        <taxon>Neoteleostei</taxon>
        <taxon>Acanthomorphata</taxon>
        <taxon>Gobiaria</taxon>
        <taxon>Gobiiformes</taxon>
        <taxon>Gobioidei</taxon>
        <taxon>Gobiidae</taxon>
        <taxon>Gobionellinae</taxon>
        <taxon>Mugilogobius</taxon>
    </lineage>
</organism>
<dbReference type="Proteomes" id="UP001460270">
    <property type="component" value="Unassembled WGS sequence"/>
</dbReference>
<accession>A0AAW0PF56</accession>
<dbReference type="AlphaFoldDB" id="A0AAW0PF56"/>
<feature type="compositionally biased region" description="Pro residues" evidence="1">
    <location>
        <begin position="80"/>
        <end position="105"/>
    </location>
</feature>
<sequence>MASSSLSAQPQTTPGPLSSMPHSAAAQGYGALPGRMAPPPHRPPNPSAGINFENPSVQKALDTLIQSGPSLNHLVGPGAPQHPAPRPGPGMGQAPPPMSMYPRPY</sequence>